<comment type="similarity">
    <text evidence="2">Belongs to the Fur family.</text>
</comment>
<evidence type="ECO:0000313" key="13">
    <source>
        <dbReference type="Proteomes" id="UP001183615"/>
    </source>
</evidence>
<evidence type="ECO:0000256" key="10">
    <source>
        <dbReference type="ARBA" id="ARBA00023163"/>
    </source>
</evidence>
<dbReference type="EMBL" id="JAVREV010000005">
    <property type="protein sequence ID" value="MDT0443007.1"/>
    <property type="molecule type" value="Genomic_DNA"/>
</dbReference>
<evidence type="ECO:0000256" key="3">
    <source>
        <dbReference type="ARBA" id="ARBA00011738"/>
    </source>
</evidence>
<keyword evidence="13" id="KW-1185">Reference proteome</keyword>
<name>A0ABU2S215_9ACTN</name>
<reference evidence="13" key="1">
    <citation type="submission" date="2023-07" db="EMBL/GenBank/DDBJ databases">
        <title>30 novel species of actinomycetes from the DSMZ collection.</title>
        <authorList>
            <person name="Nouioui I."/>
        </authorList>
    </citation>
    <scope>NUCLEOTIDE SEQUENCE [LARGE SCALE GENOMIC DNA]</scope>
    <source>
        <strain evidence="13">DSM 41886</strain>
    </source>
</reference>
<evidence type="ECO:0000256" key="9">
    <source>
        <dbReference type="ARBA" id="ARBA00023125"/>
    </source>
</evidence>
<evidence type="ECO:0000256" key="4">
    <source>
        <dbReference type="ARBA" id="ARBA00022490"/>
    </source>
</evidence>
<dbReference type="InterPro" id="IPR036390">
    <property type="entry name" value="WH_DNA-bd_sf"/>
</dbReference>
<sequence>MVRRRSERRSRVTLSARTARRRAVVEDMLADYGEFVSAQELHSLAVARGVRVGLTTVYRTLHDMEIRGRTDVVLDASGTRQYRARPSAGHQHYLICRFCGTSRALDSAALEDWVRRVGADSEFAFLEHVVQLTGVCVLCQTAPNEAEPARRESAAESELDTDTGTGTGTGTGQVHSGTARQR</sequence>
<dbReference type="RefSeq" id="WP_311617390.1">
    <property type="nucleotide sequence ID" value="NZ_JAVREV010000005.1"/>
</dbReference>
<evidence type="ECO:0000256" key="11">
    <source>
        <dbReference type="SAM" id="MobiDB-lite"/>
    </source>
</evidence>
<keyword evidence="9" id="KW-0238">DNA-binding</keyword>
<evidence type="ECO:0000256" key="6">
    <source>
        <dbReference type="ARBA" id="ARBA00022723"/>
    </source>
</evidence>
<comment type="caution">
    <text evidence="12">The sequence shown here is derived from an EMBL/GenBank/DDBJ whole genome shotgun (WGS) entry which is preliminary data.</text>
</comment>
<gene>
    <name evidence="12" type="ORF">RM779_10415</name>
</gene>
<protein>
    <submittedName>
        <fullName evidence="12">Transcriptional repressor</fullName>
    </submittedName>
</protein>
<proteinExistence type="inferred from homology"/>
<dbReference type="Pfam" id="PF01475">
    <property type="entry name" value="FUR"/>
    <property type="match status" value="1"/>
</dbReference>
<accession>A0ABU2S215</accession>
<dbReference type="PANTHER" id="PTHR33202:SF2">
    <property type="entry name" value="FERRIC UPTAKE REGULATION PROTEIN"/>
    <property type="match status" value="1"/>
</dbReference>
<evidence type="ECO:0000256" key="8">
    <source>
        <dbReference type="ARBA" id="ARBA00023015"/>
    </source>
</evidence>
<keyword evidence="8" id="KW-0805">Transcription regulation</keyword>
<comment type="subunit">
    <text evidence="3">Homodimer.</text>
</comment>
<keyword evidence="6" id="KW-0479">Metal-binding</keyword>
<evidence type="ECO:0000313" key="12">
    <source>
        <dbReference type="EMBL" id="MDT0443007.1"/>
    </source>
</evidence>
<keyword evidence="5" id="KW-0678">Repressor</keyword>
<dbReference type="InterPro" id="IPR036388">
    <property type="entry name" value="WH-like_DNA-bd_sf"/>
</dbReference>
<dbReference type="Gene3D" id="3.30.1490.190">
    <property type="match status" value="1"/>
</dbReference>
<evidence type="ECO:0000256" key="7">
    <source>
        <dbReference type="ARBA" id="ARBA00022833"/>
    </source>
</evidence>
<evidence type="ECO:0000256" key="5">
    <source>
        <dbReference type="ARBA" id="ARBA00022491"/>
    </source>
</evidence>
<dbReference type="InterPro" id="IPR002481">
    <property type="entry name" value="FUR"/>
</dbReference>
<feature type="compositionally biased region" description="Polar residues" evidence="11">
    <location>
        <begin position="173"/>
        <end position="182"/>
    </location>
</feature>
<evidence type="ECO:0000256" key="2">
    <source>
        <dbReference type="ARBA" id="ARBA00007957"/>
    </source>
</evidence>
<dbReference type="Proteomes" id="UP001183615">
    <property type="component" value="Unassembled WGS sequence"/>
</dbReference>
<dbReference type="Gene3D" id="1.10.10.10">
    <property type="entry name" value="Winged helix-like DNA-binding domain superfamily/Winged helix DNA-binding domain"/>
    <property type="match status" value="1"/>
</dbReference>
<evidence type="ECO:0000256" key="1">
    <source>
        <dbReference type="ARBA" id="ARBA00004496"/>
    </source>
</evidence>
<keyword evidence="7" id="KW-0862">Zinc</keyword>
<feature type="region of interest" description="Disordered" evidence="11">
    <location>
        <begin position="146"/>
        <end position="182"/>
    </location>
</feature>
<organism evidence="12 13">
    <name type="scientific">Streptomyces johnsoniae</name>
    <dbReference type="NCBI Taxonomy" id="3075532"/>
    <lineage>
        <taxon>Bacteria</taxon>
        <taxon>Bacillati</taxon>
        <taxon>Actinomycetota</taxon>
        <taxon>Actinomycetes</taxon>
        <taxon>Kitasatosporales</taxon>
        <taxon>Streptomycetaceae</taxon>
        <taxon>Streptomyces</taxon>
    </lineage>
</organism>
<keyword evidence="4" id="KW-0963">Cytoplasm</keyword>
<comment type="subcellular location">
    <subcellularLocation>
        <location evidence="1">Cytoplasm</location>
    </subcellularLocation>
</comment>
<dbReference type="SUPFAM" id="SSF46785">
    <property type="entry name" value="Winged helix' DNA-binding domain"/>
    <property type="match status" value="1"/>
</dbReference>
<dbReference type="CDD" id="cd07153">
    <property type="entry name" value="Fur_like"/>
    <property type="match status" value="1"/>
</dbReference>
<dbReference type="PANTHER" id="PTHR33202">
    <property type="entry name" value="ZINC UPTAKE REGULATION PROTEIN"/>
    <property type="match status" value="1"/>
</dbReference>
<keyword evidence="10" id="KW-0804">Transcription</keyword>
<dbReference type="InterPro" id="IPR043135">
    <property type="entry name" value="Fur_C"/>
</dbReference>